<dbReference type="InterPro" id="IPR006103">
    <property type="entry name" value="Glyco_hydro_2_cat"/>
</dbReference>
<feature type="domain" description="Malectin" evidence="7">
    <location>
        <begin position="724"/>
        <end position="889"/>
    </location>
</feature>
<dbReference type="Pfam" id="PF16355">
    <property type="entry name" value="DUF4982"/>
    <property type="match status" value="1"/>
</dbReference>
<evidence type="ECO:0000256" key="2">
    <source>
        <dbReference type="ARBA" id="ARBA00022801"/>
    </source>
</evidence>
<proteinExistence type="inferred from homology"/>
<dbReference type="InterPro" id="IPR006101">
    <property type="entry name" value="Glyco_hydro_2"/>
</dbReference>
<evidence type="ECO:0000313" key="10">
    <source>
        <dbReference type="Proteomes" id="UP001303407"/>
    </source>
</evidence>
<feature type="domain" description="Glycoside hydrolase family 2 immunoglobulin-like beta-sandwich" evidence="4">
    <location>
        <begin position="207"/>
        <end position="310"/>
    </location>
</feature>
<dbReference type="SUPFAM" id="SSF51445">
    <property type="entry name" value="(Trans)glycosidases"/>
    <property type="match status" value="1"/>
</dbReference>
<feature type="domain" description="Glycoside hydrolase family 2 catalytic" evidence="5">
    <location>
        <begin position="322"/>
        <end position="467"/>
    </location>
</feature>
<accession>A0ABY9Y070</accession>
<reference evidence="9 10" key="1">
    <citation type="submission" date="2023-09" db="EMBL/GenBank/DDBJ databases">
        <title>Thalassobella suaedae gen. nov., sp. nov., a marine bacterium of the family Flavobacteriaceae isolated from a halophyte Suaeda japonica.</title>
        <authorList>
            <person name="Lee S.Y."/>
            <person name="Hwang C.Y."/>
        </authorList>
    </citation>
    <scope>NUCLEOTIDE SEQUENCE [LARGE SCALE GENOMIC DNA]</scope>
    <source>
        <strain evidence="9 10">HL-DH10</strain>
    </source>
</reference>
<evidence type="ECO:0000259" key="4">
    <source>
        <dbReference type="Pfam" id="PF00703"/>
    </source>
</evidence>
<dbReference type="Gene3D" id="2.60.120.260">
    <property type="entry name" value="Galactose-binding domain-like"/>
    <property type="match status" value="2"/>
</dbReference>
<sequence length="1177" mass="134708">MKLSFKYILFFTALGLISCQSKIDNVRKEIVLNSDWKTIVLDSLGQSEADFVKNLKTDASWKQVSVPHNWDQYYGYRRMKHGNLHGTAWYYKTLELDKANNNKQHFLFFEGVGSYATVWVNGKQVGEHKGGRTTFTLDITPAINFDVENSIVVKAYHPAFIADLPWVCGGCSGEWGFSEGSQPMGVFRPVSLIVTDKLRIEPFGVHIWSDDKTNKEKALLHITTEVKNYSNSEKTITIENALLNANGEEVVSVKTENINVSELEEIKQTLPEILNPKLWSPEHSYVYQLSTKIYENSRLIDELKTPYGIRWVSWPVNRDGNDNRFFLNDNPVFINGTCEYEHAIGKSHSFSNTEIKSRVEQVKAAGYNAFREGHQPHNLKYQEYLDEEGILFWSQFSAHIWYDTPEFKANFKTLLKEWIKERRNSPSVIMWGLQNESTIPKAFAEECTQIIREMDPTSAKQRIVTTCNGGEGTDWNVIQNWSGTYGGNPYNYGEELTTQLLNGEYGAWRSADLHTEGDFNQKGELSENRFSQLMEIKVREAESVKDKIVGQYHWLLYSHENPGRTQNGEGYRDIDKVGPVNYKGIFTIWGEPLDAFYMYRANYVSKEESPMVYIVSHSWPNRWLTSGVKNGIDVYSNCDEVELFNDVNHESLGRLKNSEIIGTHFQWNNVDIKYNVLYAIGYVNGKAVAKDYIILNNLPEAPHFNTLVSNTNEILKPQEGYNYVYRVNSGGADYKDTFGNTWLADVHKTKDNTWGSKSWTDDFEDLPAFYASQRNTFDAIQGTKDWKLFQDFRYGADKLEYQFPVPDGNYLVELYFNEPWYGTGGGMNCKDWRVFDIAINTEVVEKNLDIWNAVGTNAALKKTYKVSAKNGSLNISFPRAESGQAIISGIAIATLDENVKPADASPKNIINVSANVDYKLTSWLNVSDKQYQDSKVNFTKLPPLVYGADYLRFPNSVKNEVSGSFILKEHSNIYIAIDAKLNETPKWLNDFKITTDTIQNSKGTLFVVYQKDAKIEEKITFESLKSCPDCDMYTIAVVPKYNMEEQDDRAILKLEAENATTTGLGIKKAFFKKSDYIEFTQNTKNSLTFVVNPGVANIYLMRYRFMNMNDFPVKVRLKIEDANGILLRNDDIEFPIQNKKWKILNTTSGGFINAGIYKITIESDQMKGLRIESFEFQ</sequence>
<evidence type="ECO:0000313" key="9">
    <source>
        <dbReference type="EMBL" id="WNH11478.1"/>
    </source>
</evidence>
<dbReference type="Gene3D" id="2.60.120.430">
    <property type="entry name" value="Galactose-binding lectin"/>
    <property type="match status" value="1"/>
</dbReference>
<keyword evidence="10" id="KW-1185">Reference proteome</keyword>
<keyword evidence="2" id="KW-0378">Hydrolase</keyword>
<dbReference type="Gene3D" id="3.20.20.80">
    <property type="entry name" value="Glycosidases"/>
    <property type="match status" value="1"/>
</dbReference>
<organism evidence="9 10">
    <name type="scientific">Thalassobellus suaedae</name>
    <dbReference type="NCBI Taxonomy" id="3074124"/>
    <lineage>
        <taxon>Bacteria</taxon>
        <taxon>Pseudomonadati</taxon>
        <taxon>Bacteroidota</taxon>
        <taxon>Flavobacteriia</taxon>
        <taxon>Flavobacteriales</taxon>
        <taxon>Flavobacteriaceae</taxon>
        <taxon>Thalassobellus</taxon>
    </lineage>
</organism>
<comment type="similarity">
    <text evidence="1">Belongs to the glycosyl hydrolase 2 family.</text>
</comment>
<dbReference type="InterPro" id="IPR006104">
    <property type="entry name" value="Glyco_hydro_2_N"/>
</dbReference>
<evidence type="ECO:0000256" key="3">
    <source>
        <dbReference type="ARBA" id="ARBA00023295"/>
    </source>
</evidence>
<dbReference type="InterPro" id="IPR013783">
    <property type="entry name" value="Ig-like_fold"/>
</dbReference>
<protein>
    <submittedName>
        <fullName evidence="9">Malectin domain-containing carbohydrate-binding protein</fullName>
    </submittedName>
</protein>
<dbReference type="InterPro" id="IPR021720">
    <property type="entry name" value="Malectin_dom"/>
</dbReference>
<dbReference type="InterPro" id="IPR008979">
    <property type="entry name" value="Galactose-bd-like_sf"/>
</dbReference>
<dbReference type="Pfam" id="PF00703">
    <property type="entry name" value="Glyco_hydro_2"/>
    <property type="match status" value="1"/>
</dbReference>
<dbReference type="InterPro" id="IPR006102">
    <property type="entry name" value="Ig-like_GH2"/>
</dbReference>
<evidence type="ECO:0000259" key="8">
    <source>
        <dbReference type="Pfam" id="PF16355"/>
    </source>
</evidence>
<name>A0ABY9Y070_9FLAO</name>
<dbReference type="RefSeq" id="WP_415861461.1">
    <property type="nucleotide sequence ID" value="NZ_CP134536.1"/>
</dbReference>
<dbReference type="InterPro" id="IPR051913">
    <property type="entry name" value="GH2_Domain-Containing"/>
</dbReference>
<gene>
    <name evidence="9" type="ORF">RHP49_11240</name>
</gene>
<dbReference type="SUPFAM" id="SSF49303">
    <property type="entry name" value="beta-Galactosidase/glucuronidase domain"/>
    <property type="match status" value="1"/>
</dbReference>
<dbReference type="PANTHER" id="PTHR42732:SF1">
    <property type="entry name" value="BETA-MANNOSIDASE"/>
    <property type="match status" value="1"/>
</dbReference>
<dbReference type="PANTHER" id="PTHR42732">
    <property type="entry name" value="BETA-GALACTOSIDASE"/>
    <property type="match status" value="1"/>
</dbReference>
<dbReference type="PROSITE" id="PS51257">
    <property type="entry name" value="PROKAR_LIPOPROTEIN"/>
    <property type="match status" value="1"/>
</dbReference>
<dbReference type="InterPro" id="IPR032311">
    <property type="entry name" value="DUF4982"/>
</dbReference>
<dbReference type="Gene3D" id="2.60.40.10">
    <property type="entry name" value="Immunoglobulins"/>
    <property type="match status" value="2"/>
</dbReference>
<evidence type="ECO:0000259" key="5">
    <source>
        <dbReference type="Pfam" id="PF02836"/>
    </source>
</evidence>
<dbReference type="Pfam" id="PF02837">
    <property type="entry name" value="Glyco_hydro_2_N"/>
    <property type="match status" value="1"/>
</dbReference>
<dbReference type="InterPro" id="IPR017853">
    <property type="entry name" value="GH"/>
</dbReference>
<keyword evidence="3" id="KW-0326">Glycosidase</keyword>
<dbReference type="Pfam" id="PF11721">
    <property type="entry name" value="Malectin"/>
    <property type="match status" value="1"/>
</dbReference>
<feature type="domain" description="DUF4982" evidence="8">
    <location>
        <begin position="632"/>
        <end position="689"/>
    </location>
</feature>
<dbReference type="SUPFAM" id="SSF49785">
    <property type="entry name" value="Galactose-binding domain-like"/>
    <property type="match status" value="2"/>
</dbReference>
<evidence type="ECO:0000259" key="7">
    <source>
        <dbReference type="Pfam" id="PF11721"/>
    </source>
</evidence>
<dbReference type="EMBL" id="CP134536">
    <property type="protein sequence ID" value="WNH11478.1"/>
    <property type="molecule type" value="Genomic_DNA"/>
</dbReference>
<feature type="domain" description="Glycosyl hydrolases family 2 sugar binding" evidence="6">
    <location>
        <begin position="82"/>
        <end position="155"/>
    </location>
</feature>
<dbReference type="Pfam" id="PF02836">
    <property type="entry name" value="Glyco_hydro_2_C"/>
    <property type="match status" value="1"/>
</dbReference>
<dbReference type="Proteomes" id="UP001303407">
    <property type="component" value="Chromosome"/>
</dbReference>
<dbReference type="PRINTS" id="PR00132">
    <property type="entry name" value="GLHYDRLASE2"/>
</dbReference>
<evidence type="ECO:0000259" key="6">
    <source>
        <dbReference type="Pfam" id="PF02837"/>
    </source>
</evidence>
<dbReference type="InterPro" id="IPR036156">
    <property type="entry name" value="Beta-gal/glucu_dom_sf"/>
</dbReference>
<evidence type="ECO:0000256" key="1">
    <source>
        <dbReference type="ARBA" id="ARBA00007401"/>
    </source>
</evidence>